<accession>A0A310SYJ1</accession>
<gene>
    <name evidence="1" type="ORF">WN48_07481</name>
</gene>
<evidence type="ECO:0000313" key="2">
    <source>
        <dbReference type="Proteomes" id="UP000250275"/>
    </source>
</evidence>
<dbReference type="EMBL" id="KQ759804">
    <property type="protein sequence ID" value="OAD62814.1"/>
    <property type="molecule type" value="Genomic_DNA"/>
</dbReference>
<dbReference type="AlphaFoldDB" id="A0A310SYJ1"/>
<organism evidence="1 2">
    <name type="scientific">Eufriesea mexicana</name>
    <dbReference type="NCBI Taxonomy" id="516756"/>
    <lineage>
        <taxon>Eukaryota</taxon>
        <taxon>Metazoa</taxon>
        <taxon>Ecdysozoa</taxon>
        <taxon>Arthropoda</taxon>
        <taxon>Hexapoda</taxon>
        <taxon>Insecta</taxon>
        <taxon>Pterygota</taxon>
        <taxon>Neoptera</taxon>
        <taxon>Endopterygota</taxon>
        <taxon>Hymenoptera</taxon>
        <taxon>Apocrita</taxon>
        <taxon>Aculeata</taxon>
        <taxon>Apoidea</taxon>
        <taxon>Anthophila</taxon>
        <taxon>Apidae</taxon>
        <taxon>Eufriesea</taxon>
    </lineage>
</organism>
<reference evidence="1 2" key="1">
    <citation type="submission" date="2015-07" db="EMBL/GenBank/DDBJ databases">
        <title>The genome of Eufriesea mexicana.</title>
        <authorList>
            <person name="Pan H."/>
            <person name="Kapheim K."/>
        </authorList>
    </citation>
    <scope>NUCLEOTIDE SEQUENCE [LARGE SCALE GENOMIC DNA]</scope>
    <source>
        <strain evidence="1">0111107269</strain>
        <tissue evidence="1">Whole body</tissue>
    </source>
</reference>
<sequence length="66" mass="7869">MEKKTRRYFFHISLEPFLPFTAPCADCAQHGEKENSVIRRSKTEMFTHCHVRRNKKGRITRNTCNN</sequence>
<keyword evidence="2" id="KW-1185">Reference proteome</keyword>
<proteinExistence type="predicted"/>
<name>A0A310SYJ1_9HYME</name>
<protein>
    <submittedName>
        <fullName evidence="1">Uncharacterized protein</fullName>
    </submittedName>
</protein>
<evidence type="ECO:0000313" key="1">
    <source>
        <dbReference type="EMBL" id="OAD62814.1"/>
    </source>
</evidence>
<dbReference type="Proteomes" id="UP000250275">
    <property type="component" value="Unassembled WGS sequence"/>
</dbReference>